<evidence type="ECO:0000313" key="3">
    <source>
        <dbReference type="EMBL" id="MCP2170081.1"/>
    </source>
</evidence>
<comment type="caution">
    <text evidence="3">The sequence shown here is derived from an EMBL/GenBank/DDBJ whole genome shotgun (WGS) entry which is preliminary data.</text>
</comment>
<name>A0AAE3GKX1_9PSEU</name>
<sequence>MPSASGVRIAGDDYQWLHAWRMCMEVLHEDITRNTTNPAIAVGVEEAGVGNGDDVVLYRLRPPNAYMQVKYAVDNRTAVNIAYLDEQGILRKMVATHGELTADGTPVEMRLVTNRTIDPNDVLLRDRDGRDGRLLPRAAQGGAQSDRGKARSDWAAKAGTNEDALMAFLEQFHLDVSYDLDRLRKDVSLLMTANGLRSDGVAVKLGADWISQQVIAGHRRLSSKDIKEVVAALNLQAGSPWTTVSVATIRRDQVAHEAAVAVDWVDRIGGETDWTRVAPNPPATWADLAADVRAIPSQLGGNKRILVSGHMRQATGFLIGSELRRVLGYEVGIHQGDQLWTSEERTNHYALTVTETALQAGSDTALIVNVAADAAKDAIEWIRKTGIPVDKIVTATPETGAEPKSVPTPSAANSLAVAIRQLARRYPRTGHLHLFLIGPLGLAVLLGHHWNRVTTTQVYEHLGGAEYVHAFTVDA</sequence>
<keyword evidence="4" id="KW-1185">Reference proteome</keyword>
<evidence type="ECO:0000259" key="2">
    <source>
        <dbReference type="Pfam" id="PF18145"/>
    </source>
</evidence>
<dbReference type="AlphaFoldDB" id="A0AAE3GKX1"/>
<reference evidence="3" key="1">
    <citation type="submission" date="2022-06" db="EMBL/GenBank/DDBJ databases">
        <title>Genomic Encyclopedia of Archaeal and Bacterial Type Strains, Phase II (KMG-II): from individual species to whole genera.</title>
        <authorList>
            <person name="Goeker M."/>
        </authorList>
    </citation>
    <scope>NUCLEOTIDE SEQUENCE</scope>
    <source>
        <strain evidence="3">DSM 43935</strain>
    </source>
</reference>
<dbReference type="NCBIfam" id="NF033611">
    <property type="entry name" value="SAVED"/>
    <property type="match status" value="1"/>
</dbReference>
<dbReference type="EMBL" id="JAMTCK010000024">
    <property type="protein sequence ID" value="MCP2170081.1"/>
    <property type="molecule type" value="Genomic_DNA"/>
</dbReference>
<accession>A0AAE3GKX1</accession>
<evidence type="ECO:0000313" key="4">
    <source>
        <dbReference type="Proteomes" id="UP001206128"/>
    </source>
</evidence>
<dbReference type="Proteomes" id="UP001206128">
    <property type="component" value="Unassembled WGS sequence"/>
</dbReference>
<organism evidence="3 4">
    <name type="scientific">Goodfellowiella coeruleoviolacea</name>
    <dbReference type="NCBI Taxonomy" id="334858"/>
    <lineage>
        <taxon>Bacteria</taxon>
        <taxon>Bacillati</taxon>
        <taxon>Actinomycetota</taxon>
        <taxon>Actinomycetes</taxon>
        <taxon>Pseudonocardiales</taxon>
        <taxon>Pseudonocardiaceae</taxon>
        <taxon>Goodfellowiella</taxon>
    </lineage>
</organism>
<evidence type="ECO:0000256" key="1">
    <source>
        <dbReference type="SAM" id="MobiDB-lite"/>
    </source>
</evidence>
<dbReference type="InterPro" id="IPR040836">
    <property type="entry name" value="SAVED"/>
</dbReference>
<feature type="region of interest" description="Disordered" evidence="1">
    <location>
        <begin position="132"/>
        <end position="151"/>
    </location>
</feature>
<feature type="domain" description="SMODS-associated and fused to various effectors" evidence="2">
    <location>
        <begin position="291"/>
        <end position="473"/>
    </location>
</feature>
<proteinExistence type="predicted"/>
<dbReference type="Pfam" id="PF18145">
    <property type="entry name" value="SAVED"/>
    <property type="match status" value="1"/>
</dbReference>
<gene>
    <name evidence="3" type="ORF">LX83_006969</name>
</gene>
<protein>
    <recommendedName>
        <fullName evidence="2">SMODS-associated and fused to various effectors domain-containing protein</fullName>
    </recommendedName>
</protein>